<dbReference type="AlphaFoldDB" id="A0A2M9R6Z9"/>
<proteinExistence type="predicted"/>
<evidence type="ECO:0000313" key="1">
    <source>
        <dbReference type="EMBL" id="PJR04624.1"/>
    </source>
</evidence>
<name>A0A2M9R6Z9_9FLAO</name>
<keyword evidence="2" id="KW-1185">Reference proteome</keyword>
<accession>A0A2M9R6Z9</accession>
<gene>
    <name evidence="1" type="ORF">CDL10_08795</name>
</gene>
<comment type="caution">
    <text evidence="1">The sequence shown here is derived from an EMBL/GenBank/DDBJ whole genome shotgun (WGS) entry which is preliminary data.</text>
</comment>
<dbReference type="Proteomes" id="UP000231960">
    <property type="component" value="Unassembled WGS sequence"/>
</dbReference>
<organism evidence="1 2">
    <name type="scientific">Avrilella dinanensis</name>
    <dbReference type="NCBI Taxonomy" id="2008672"/>
    <lineage>
        <taxon>Bacteria</taxon>
        <taxon>Pseudomonadati</taxon>
        <taxon>Bacteroidota</taxon>
        <taxon>Flavobacteriia</taxon>
        <taxon>Flavobacteriales</taxon>
        <taxon>Flavobacteriaceae</taxon>
        <taxon>Avrilella</taxon>
    </lineage>
</organism>
<dbReference type="Gene3D" id="2.30.29.80">
    <property type="match status" value="1"/>
</dbReference>
<protein>
    <recommendedName>
        <fullName evidence="3">DUF1508 domain-containing protein</fullName>
    </recommendedName>
</protein>
<reference evidence="1 2" key="1">
    <citation type="submission" date="2017-06" db="EMBL/GenBank/DDBJ databases">
        <title>Description of Avrilella dinanensis gen. nov. sp. nov.</title>
        <authorList>
            <person name="Leyer C."/>
            <person name="Sassi M."/>
            <person name="Minet J."/>
            <person name="Kayal S."/>
            <person name="Cattoir V."/>
        </authorList>
    </citation>
    <scope>NUCLEOTIDE SEQUENCE [LARGE SCALE GENOMIC DNA]</scope>
    <source>
        <strain evidence="1 2">UR159</strain>
    </source>
</reference>
<dbReference type="EMBL" id="NIPO01000001">
    <property type="protein sequence ID" value="PJR04624.1"/>
    <property type="molecule type" value="Genomic_DNA"/>
</dbReference>
<dbReference type="OrthoDB" id="1439045at2"/>
<evidence type="ECO:0008006" key="3">
    <source>
        <dbReference type="Google" id="ProtNLM"/>
    </source>
</evidence>
<dbReference type="RefSeq" id="WP_100678183.1">
    <property type="nucleotide sequence ID" value="NZ_NIPO01000001.1"/>
</dbReference>
<sequence length="115" mass="13468">MATFVITKNAHGKYKLAYHDYKGTAIAVGGALESKEECFLVIDEFKQDFHRADISSLRTPKDQHYFQMQLDEEVIFKSRKFNTLLRMEKALEDFKKNFVPSEVLDFTENIFEPHT</sequence>
<evidence type="ECO:0000313" key="2">
    <source>
        <dbReference type="Proteomes" id="UP000231960"/>
    </source>
</evidence>